<organism evidence="1 2">
    <name type="scientific">Linum trigynum</name>
    <dbReference type="NCBI Taxonomy" id="586398"/>
    <lineage>
        <taxon>Eukaryota</taxon>
        <taxon>Viridiplantae</taxon>
        <taxon>Streptophyta</taxon>
        <taxon>Embryophyta</taxon>
        <taxon>Tracheophyta</taxon>
        <taxon>Spermatophyta</taxon>
        <taxon>Magnoliopsida</taxon>
        <taxon>eudicotyledons</taxon>
        <taxon>Gunneridae</taxon>
        <taxon>Pentapetalae</taxon>
        <taxon>rosids</taxon>
        <taxon>fabids</taxon>
        <taxon>Malpighiales</taxon>
        <taxon>Linaceae</taxon>
        <taxon>Linum</taxon>
    </lineage>
</organism>
<dbReference type="CDD" id="cd09272">
    <property type="entry name" value="RNase_HI_RT_Ty1"/>
    <property type="match status" value="1"/>
</dbReference>
<dbReference type="AlphaFoldDB" id="A0AAV2CSF2"/>
<gene>
    <name evidence="1" type="ORF">LTRI10_LOCUS6750</name>
</gene>
<dbReference type="EMBL" id="OZ034814">
    <property type="protein sequence ID" value="CAL1359250.1"/>
    <property type="molecule type" value="Genomic_DNA"/>
</dbReference>
<evidence type="ECO:0008006" key="3">
    <source>
        <dbReference type="Google" id="ProtNLM"/>
    </source>
</evidence>
<dbReference type="PANTHER" id="PTHR11439:SF497">
    <property type="entry name" value="CYSTEINE-RICH RLK (RECEPTOR-LIKE PROTEIN KINASE) 8"/>
    <property type="match status" value="1"/>
</dbReference>
<name>A0AAV2CSF2_9ROSI</name>
<evidence type="ECO:0000313" key="1">
    <source>
        <dbReference type="EMBL" id="CAL1359250.1"/>
    </source>
</evidence>
<sequence length="173" mass="19605">MTPMEQHLKLSKSSGESLSSTESTRYRSIVRSLIYLTSTRPDIAYVVQVVSQFMSSPRTLHMDAVHRILRYLKGTAQVGIYFPSSGDLSLTAYADADYAGCLHTRRSTSRWLVKLGSSVISWQCKKQDRVAKSSTEAEYRWMSEVISELVWLHRLLEELGLCVLYQSGCTPIM</sequence>
<keyword evidence="2" id="KW-1185">Reference proteome</keyword>
<proteinExistence type="predicted"/>
<evidence type="ECO:0000313" key="2">
    <source>
        <dbReference type="Proteomes" id="UP001497516"/>
    </source>
</evidence>
<reference evidence="1 2" key="1">
    <citation type="submission" date="2024-04" db="EMBL/GenBank/DDBJ databases">
        <authorList>
            <person name="Fracassetti M."/>
        </authorList>
    </citation>
    <scope>NUCLEOTIDE SEQUENCE [LARGE SCALE GENOMIC DNA]</scope>
</reference>
<protein>
    <recommendedName>
        <fullName evidence="3">Retrovirus-related Pol polyprotein from transposon RE1</fullName>
    </recommendedName>
</protein>
<dbReference type="PANTHER" id="PTHR11439">
    <property type="entry name" value="GAG-POL-RELATED RETROTRANSPOSON"/>
    <property type="match status" value="1"/>
</dbReference>
<accession>A0AAV2CSF2</accession>
<dbReference type="Proteomes" id="UP001497516">
    <property type="component" value="Chromosome 10"/>
</dbReference>